<keyword evidence="8" id="KW-1185">Reference proteome</keyword>
<evidence type="ECO:0000256" key="5">
    <source>
        <dbReference type="ARBA" id="ARBA00022840"/>
    </source>
</evidence>
<dbReference type="PANTHER" id="PTHR11922">
    <property type="entry name" value="GMP SYNTHASE-RELATED"/>
    <property type="match status" value="1"/>
</dbReference>
<dbReference type="KEGG" id="fte:Fluta_3651"/>
<keyword evidence="3" id="KW-0332">GMP biosynthesis</keyword>
<dbReference type="GO" id="GO:0005524">
    <property type="term" value="F:ATP binding"/>
    <property type="evidence" value="ECO:0007669"/>
    <property type="project" value="UniProtKB-KW"/>
</dbReference>
<dbReference type="RefSeq" id="WP_013688387.1">
    <property type="nucleotide sequence ID" value="NC_015321.1"/>
</dbReference>
<keyword evidence="7" id="KW-0808">Transferase</keyword>
<dbReference type="AlphaFoldDB" id="F2IEQ3"/>
<keyword evidence="5" id="KW-0067">ATP-binding</keyword>
<accession>F2IEQ3</accession>
<dbReference type="SUPFAM" id="SSF52317">
    <property type="entry name" value="Class I glutamine amidotransferase-like"/>
    <property type="match status" value="1"/>
</dbReference>
<dbReference type="HOGENOM" id="CLU_014340_1_4_10"/>
<dbReference type="InterPro" id="IPR029062">
    <property type="entry name" value="Class_I_gatase-like"/>
</dbReference>
<dbReference type="OrthoDB" id="9813383at2"/>
<feature type="domain" description="Glutamine amidotransferase" evidence="6">
    <location>
        <begin position="3"/>
        <end position="181"/>
    </location>
</feature>
<dbReference type="GO" id="GO:0005829">
    <property type="term" value="C:cytosol"/>
    <property type="evidence" value="ECO:0007669"/>
    <property type="project" value="TreeGrafter"/>
</dbReference>
<keyword evidence="1" id="KW-0436">Ligase</keyword>
<dbReference type="InterPro" id="IPR017926">
    <property type="entry name" value="GATASE"/>
</dbReference>
<dbReference type="PROSITE" id="PS51273">
    <property type="entry name" value="GATASE_TYPE_1"/>
    <property type="match status" value="1"/>
</dbReference>
<dbReference type="Pfam" id="PF00117">
    <property type="entry name" value="GATase"/>
    <property type="match status" value="1"/>
</dbReference>
<dbReference type="GO" id="GO:0016740">
    <property type="term" value="F:transferase activity"/>
    <property type="evidence" value="ECO:0007669"/>
    <property type="project" value="UniProtKB-KW"/>
</dbReference>
<dbReference type="PRINTS" id="PR00096">
    <property type="entry name" value="GATASE"/>
</dbReference>
<dbReference type="PANTHER" id="PTHR11922:SF2">
    <property type="entry name" value="GMP SYNTHASE [GLUTAMINE-HYDROLYZING]"/>
    <property type="match status" value="1"/>
</dbReference>
<name>F2IEQ3_FLUTR</name>
<protein>
    <submittedName>
        <fullName evidence="7">Glutamine amidotransferase class-I</fullName>
    </submittedName>
</protein>
<keyword evidence="2" id="KW-0547">Nucleotide-binding</keyword>
<evidence type="ECO:0000256" key="3">
    <source>
        <dbReference type="ARBA" id="ARBA00022749"/>
    </source>
</evidence>
<evidence type="ECO:0000256" key="4">
    <source>
        <dbReference type="ARBA" id="ARBA00022755"/>
    </source>
</evidence>
<dbReference type="eggNOG" id="COG0518">
    <property type="taxonomic scope" value="Bacteria"/>
</dbReference>
<organism evidence="7 8">
    <name type="scientific">Fluviicola taffensis (strain DSM 16823 / NCIMB 13979 / RW262)</name>
    <dbReference type="NCBI Taxonomy" id="755732"/>
    <lineage>
        <taxon>Bacteria</taxon>
        <taxon>Pseudomonadati</taxon>
        <taxon>Bacteroidota</taxon>
        <taxon>Flavobacteriia</taxon>
        <taxon>Flavobacteriales</taxon>
        <taxon>Crocinitomicaceae</taxon>
        <taxon>Fluviicola</taxon>
    </lineage>
</organism>
<keyword evidence="7" id="KW-0315">Glutamine amidotransferase</keyword>
<keyword evidence="4" id="KW-0658">Purine biosynthesis</keyword>
<reference evidence="7 8" key="1">
    <citation type="journal article" date="2011" name="Stand. Genomic Sci.">
        <title>Complete genome sequence of the gliding freshwater bacterium Fluviicola taffensis type strain (RW262).</title>
        <authorList>
            <person name="Woyke T."/>
            <person name="Chertkov O."/>
            <person name="Lapidus A."/>
            <person name="Nolan M."/>
            <person name="Lucas S."/>
            <person name="Del Rio T.G."/>
            <person name="Tice H."/>
            <person name="Cheng J.F."/>
            <person name="Tapia R."/>
            <person name="Han C."/>
            <person name="Goodwin L."/>
            <person name="Pitluck S."/>
            <person name="Liolios K."/>
            <person name="Pagani I."/>
            <person name="Ivanova N."/>
            <person name="Huntemann M."/>
            <person name="Mavromatis K."/>
            <person name="Mikhailova N."/>
            <person name="Pati A."/>
            <person name="Chen A."/>
            <person name="Palaniappan K."/>
            <person name="Land M."/>
            <person name="Hauser L."/>
            <person name="Brambilla E.M."/>
            <person name="Rohde M."/>
            <person name="Mwirichia R."/>
            <person name="Sikorski J."/>
            <person name="Tindall B.J."/>
            <person name="Goker M."/>
            <person name="Bristow J."/>
            <person name="Eisen J.A."/>
            <person name="Markowitz V."/>
            <person name="Hugenholtz P."/>
            <person name="Klenk H.P."/>
            <person name="Kyrpides N.C."/>
        </authorList>
    </citation>
    <scope>NUCLEOTIDE SEQUENCE [LARGE SCALE GENOMIC DNA]</scope>
    <source>
        <strain evidence="8">DSM 16823 / RW262 / RW262</strain>
    </source>
</reference>
<evidence type="ECO:0000313" key="7">
    <source>
        <dbReference type="EMBL" id="AEA45620.1"/>
    </source>
</evidence>
<dbReference type="GO" id="GO:0003921">
    <property type="term" value="F:GMP synthase activity"/>
    <property type="evidence" value="ECO:0007669"/>
    <property type="project" value="TreeGrafter"/>
</dbReference>
<evidence type="ECO:0000256" key="1">
    <source>
        <dbReference type="ARBA" id="ARBA00022598"/>
    </source>
</evidence>
<dbReference type="Gene3D" id="3.40.50.880">
    <property type="match status" value="1"/>
</dbReference>
<reference evidence="8" key="2">
    <citation type="submission" date="2011-02" db="EMBL/GenBank/DDBJ databases">
        <title>The complete genome of Fluviicola taffensis DSM 16823.</title>
        <authorList>
            <consortium name="US DOE Joint Genome Institute (JGI-PGF)"/>
            <person name="Lucas S."/>
            <person name="Copeland A."/>
            <person name="Lapidus A."/>
            <person name="Bruce D."/>
            <person name="Goodwin L."/>
            <person name="Pitluck S."/>
            <person name="Kyrpides N."/>
            <person name="Mavromatis K."/>
            <person name="Ivanova N."/>
            <person name="Mikhailova N."/>
            <person name="Pagani I."/>
            <person name="Chertkov O."/>
            <person name="Detter J.C."/>
            <person name="Han C."/>
            <person name="Tapia R."/>
            <person name="Land M."/>
            <person name="Hauser L."/>
            <person name="Markowitz V."/>
            <person name="Cheng J.-F."/>
            <person name="Hugenholtz P."/>
            <person name="Woyke T."/>
            <person name="Wu D."/>
            <person name="Tindall B."/>
            <person name="Pomrenke H.G."/>
            <person name="Brambilla E."/>
            <person name="Klenk H.-P."/>
            <person name="Eisen J.A."/>
        </authorList>
    </citation>
    <scope>NUCLEOTIDE SEQUENCE [LARGE SCALE GENOMIC DNA]</scope>
    <source>
        <strain evidence="8">DSM 16823 / RW262 / RW262</strain>
    </source>
</reference>
<dbReference type="EMBL" id="CP002542">
    <property type="protein sequence ID" value="AEA45620.1"/>
    <property type="molecule type" value="Genomic_DNA"/>
</dbReference>
<evidence type="ECO:0000256" key="2">
    <source>
        <dbReference type="ARBA" id="ARBA00022741"/>
    </source>
</evidence>
<sequence>MIVIIDCGSSKTPLIESIVYEFMDTRVVPLFEFQREQHSDALGFVISGAPILITEVDIEPYLKQFEWLKLEEKPVLGICFGHQMLGLTFGALSNRQREDRDWQIIEVIVDCPLFEKLPVEIELMEDHCEAISIPKDFIHVAVSDATVNEGMMHQNKPFYGIQFHPEVSGNHGAIILENFVHICEQHSK</sequence>
<dbReference type="PRINTS" id="PR00099">
    <property type="entry name" value="CPSGATASE"/>
</dbReference>
<gene>
    <name evidence="7" type="ordered locus">Fluta_3651</name>
</gene>
<evidence type="ECO:0000259" key="6">
    <source>
        <dbReference type="Pfam" id="PF00117"/>
    </source>
</evidence>
<proteinExistence type="predicted"/>
<dbReference type="STRING" id="755732.Fluta_3651"/>
<evidence type="ECO:0000313" key="8">
    <source>
        <dbReference type="Proteomes" id="UP000007463"/>
    </source>
</evidence>
<dbReference type="Proteomes" id="UP000007463">
    <property type="component" value="Chromosome"/>
</dbReference>